<reference evidence="2" key="2">
    <citation type="journal article" date="2017" name="J. Anim. Genet.">
        <title>Multiple reference genome sequences of hot pepper reveal the massive evolution of plant disease resistance genes by retroduplication.</title>
        <authorList>
            <person name="Kim S."/>
            <person name="Park J."/>
            <person name="Yeom S.-I."/>
            <person name="Kim Y.-M."/>
            <person name="Seo E."/>
            <person name="Kim K.-T."/>
            <person name="Kim M.-S."/>
            <person name="Lee J.M."/>
            <person name="Cheong K."/>
            <person name="Shin H.-S."/>
            <person name="Kim S.-B."/>
            <person name="Han K."/>
            <person name="Lee J."/>
            <person name="Park M."/>
            <person name="Lee H.-A."/>
            <person name="Lee H.-Y."/>
            <person name="Lee Y."/>
            <person name="Oh S."/>
            <person name="Lee J.H."/>
            <person name="Choi E."/>
            <person name="Choi E."/>
            <person name="Lee S.E."/>
            <person name="Jeon J."/>
            <person name="Kim H."/>
            <person name="Choi G."/>
            <person name="Song H."/>
            <person name="Lee J."/>
            <person name="Lee S.-C."/>
            <person name="Kwon J.-K."/>
            <person name="Lee H.-Y."/>
            <person name="Koo N."/>
            <person name="Hong Y."/>
            <person name="Kim R.W."/>
            <person name="Kang W.-H."/>
            <person name="Huh J.H."/>
            <person name="Kang B.-C."/>
            <person name="Yang T.-J."/>
            <person name="Lee Y.-H."/>
            <person name="Bennetzen J.L."/>
            <person name="Choi D."/>
        </authorList>
    </citation>
    <scope>NUCLEOTIDE SEQUENCE [LARGE SCALE GENOMIC DNA]</scope>
    <source>
        <strain evidence="2">cv. PBC81</strain>
    </source>
</reference>
<evidence type="ECO:0000313" key="2">
    <source>
        <dbReference type="Proteomes" id="UP000224567"/>
    </source>
</evidence>
<sequence length="96" mass="10527">MILNQLNIKELFDSKWSPEIQDGEVFAEILPSPQAQGKADDTADYIIEISVEDFESTEIDQQAIVMIGIVLTMTIMMMTVDSRGGGCDVALLDVSS</sequence>
<organism evidence="1 2">
    <name type="scientific">Capsicum baccatum</name>
    <name type="common">Peruvian pepper</name>
    <dbReference type="NCBI Taxonomy" id="33114"/>
    <lineage>
        <taxon>Eukaryota</taxon>
        <taxon>Viridiplantae</taxon>
        <taxon>Streptophyta</taxon>
        <taxon>Embryophyta</taxon>
        <taxon>Tracheophyta</taxon>
        <taxon>Spermatophyta</taxon>
        <taxon>Magnoliopsida</taxon>
        <taxon>eudicotyledons</taxon>
        <taxon>Gunneridae</taxon>
        <taxon>Pentapetalae</taxon>
        <taxon>asterids</taxon>
        <taxon>lamiids</taxon>
        <taxon>Solanales</taxon>
        <taxon>Solanaceae</taxon>
        <taxon>Solanoideae</taxon>
        <taxon>Capsiceae</taxon>
        <taxon>Capsicum</taxon>
    </lineage>
</organism>
<reference evidence="1 2" key="1">
    <citation type="journal article" date="2017" name="Genome Biol.">
        <title>New reference genome sequences of hot pepper reveal the massive evolution of plant disease-resistance genes by retroduplication.</title>
        <authorList>
            <person name="Kim S."/>
            <person name="Park J."/>
            <person name="Yeom S.I."/>
            <person name="Kim Y.M."/>
            <person name="Seo E."/>
            <person name="Kim K.T."/>
            <person name="Kim M.S."/>
            <person name="Lee J.M."/>
            <person name="Cheong K."/>
            <person name="Shin H.S."/>
            <person name="Kim S.B."/>
            <person name="Han K."/>
            <person name="Lee J."/>
            <person name="Park M."/>
            <person name="Lee H.A."/>
            <person name="Lee H.Y."/>
            <person name="Lee Y."/>
            <person name="Oh S."/>
            <person name="Lee J.H."/>
            <person name="Choi E."/>
            <person name="Choi E."/>
            <person name="Lee S.E."/>
            <person name="Jeon J."/>
            <person name="Kim H."/>
            <person name="Choi G."/>
            <person name="Song H."/>
            <person name="Lee J."/>
            <person name="Lee S.C."/>
            <person name="Kwon J.K."/>
            <person name="Lee H.Y."/>
            <person name="Koo N."/>
            <person name="Hong Y."/>
            <person name="Kim R.W."/>
            <person name="Kang W.H."/>
            <person name="Huh J.H."/>
            <person name="Kang B.C."/>
            <person name="Yang T.J."/>
            <person name="Lee Y.H."/>
            <person name="Bennetzen J.L."/>
            <person name="Choi D."/>
        </authorList>
    </citation>
    <scope>NUCLEOTIDE SEQUENCE [LARGE SCALE GENOMIC DNA]</scope>
    <source>
        <strain evidence="2">cv. PBC81</strain>
    </source>
</reference>
<evidence type="ECO:0000313" key="1">
    <source>
        <dbReference type="EMBL" id="PHT54709.1"/>
    </source>
</evidence>
<keyword evidence="2" id="KW-1185">Reference proteome</keyword>
<dbReference type="AlphaFoldDB" id="A0A2G2XB75"/>
<dbReference type="Proteomes" id="UP000224567">
    <property type="component" value="Unassembled WGS sequence"/>
</dbReference>
<accession>A0A2G2XB75</accession>
<dbReference type="EMBL" id="MLFT02000002">
    <property type="protein sequence ID" value="PHT54709.1"/>
    <property type="molecule type" value="Genomic_DNA"/>
</dbReference>
<protein>
    <submittedName>
        <fullName evidence="1">Uncharacterized protein</fullName>
    </submittedName>
</protein>
<gene>
    <name evidence="1" type="ORF">CQW23_03195</name>
</gene>
<name>A0A2G2XB75_CAPBA</name>
<proteinExistence type="predicted"/>
<comment type="caution">
    <text evidence="1">The sequence shown here is derived from an EMBL/GenBank/DDBJ whole genome shotgun (WGS) entry which is preliminary data.</text>
</comment>
<dbReference type="OrthoDB" id="1939643at2759"/>